<dbReference type="GeneID" id="98061694"/>
<dbReference type="NCBIfam" id="TIGR02875">
    <property type="entry name" value="spore_0_A"/>
    <property type="match status" value="1"/>
</dbReference>
<evidence type="ECO:0000256" key="12">
    <source>
        <dbReference type="ARBA" id="ARBA00023163"/>
    </source>
</evidence>
<keyword evidence="9 14" id="KW-0805">Transcription regulation</keyword>
<evidence type="ECO:0000256" key="1">
    <source>
        <dbReference type="ARBA" id="ARBA00004496"/>
    </source>
</evidence>
<comment type="subcellular location">
    <subcellularLocation>
        <location evidence="1 14">Cytoplasm</location>
    </subcellularLocation>
</comment>
<keyword evidence="3 14" id="KW-0963">Cytoplasm</keyword>
<dbReference type="PROSITE" id="PS50110">
    <property type="entry name" value="RESPONSE_REGULATORY"/>
    <property type="match status" value="1"/>
</dbReference>
<gene>
    <name evidence="18" type="ORF">B9O19_00265</name>
</gene>
<evidence type="ECO:0000313" key="18">
    <source>
        <dbReference type="EMBL" id="AUO18449.1"/>
    </source>
</evidence>
<dbReference type="InterPro" id="IPR036388">
    <property type="entry name" value="WH-like_DNA-bd_sf"/>
</dbReference>
<dbReference type="SUPFAM" id="SSF52172">
    <property type="entry name" value="CheY-like"/>
    <property type="match status" value="1"/>
</dbReference>
<dbReference type="PANTHER" id="PTHR44591:SF3">
    <property type="entry name" value="RESPONSE REGULATORY DOMAIN-CONTAINING PROTEIN"/>
    <property type="match status" value="1"/>
</dbReference>
<evidence type="ECO:0000256" key="7">
    <source>
        <dbReference type="ARBA" id="ARBA00022969"/>
    </source>
</evidence>
<dbReference type="AlphaFoldDB" id="A0A2K9P0U6"/>
<dbReference type="PIRSF" id="PIRSF002937">
    <property type="entry name" value="Res_reg_Spo0A"/>
    <property type="match status" value="1"/>
</dbReference>
<dbReference type="OrthoDB" id="9793299at2"/>
<dbReference type="InterPro" id="IPR011006">
    <property type="entry name" value="CheY-like_superfamily"/>
</dbReference>
<dbReference type="SMART" id="SM00448">
    <property type="entry name" value="REC"/>
    <property type="match status" value="1"/>
</dbReference>
<evidence type="ECO:0000256" key="13">
    <source>
        <dbReference type="ARBA" id="ARBA00024867"/>
    </source>
</evidence>
<keyword evidence="12 14" id="KW-0804">Transcription</keyword>
<dbReference type="Gene3D" id="1.10.10.10">
    <property type="entry name" value="Winged helix-like DNA-binding domain superfamily/Winged helix DNA-binding domain"/>
    <property type="match status" value="1"/>
</dbReference>
<keyword evidence="11 14" id="KW-0010">Activator</keyword>
<keyword evidence="8 14" id="KW-0902">Two-component regulatory system</keyword>
<evidence type="ECO:0000256" key="8">
    <source>
        <dbReference type="ARBA" id="ARBA00023012"/>
    </source>
</evidence>
<feature type="binding site" evidence="15">
    <location>
        <position position="13"/>
    </location>
    <ligand>
        <name>Ca(2+)</name>
        <dbReference type="ChEBI" id="CHEBI:29108"/>
    </ligand>
</feature>
<comment type="function">
    <text evidence="13 14">May play the central regulatory role in sporulation. It may be an element of the effector pathway responsible for the activation of sporulation genes in response to nutritional stress. Spo0A may act in concert with spo0H (a sigma factor) to control the expression of some genes that are critical to the sporulation process.</text>
</comment>
<dbReference type="KEGG" id="mpec:B9O19_00265"/>
<feature type="binding site" evidence="15">
    <location>
        <position position="59"/>
    </location>
    <ligand>
        <name>Ca(2+)</name>
        <dbReference type="ChEBI" id="CHEBI:29108"/>
    </ligand>
</feature>
<keyword evidence="14 15" id="KW-0479">Metal-binding</keyword>
<feature type="domain" description="Response regulatory" evidence="17">
    <location>
        <begin position="8"/>
        <end position="126"/>
    </location>
</feature>
<dbReference type="Pfam" id="PF08769">
    <property type="entry name" value="Spo0A_C"/>
    <property type="match status" value="1"/>
</dbReference>
<evidence type="ECO:0000256" key="14">
    <source>
        <dbReference type="PIRNR" id="PIRNR002937"/>
    </source>
</evidence>
<sequence length="266" mass="29944">MEINQKIKVAVADFDKDFADGLCLYLRQSAKIDVVGCVHDGLEVASLIKNNDVDVLVMDLVLPTIDGIGVLERINRMQLNKRPHVLIVSSVLNETVTSYSNSYGVEYCMLKPVNYDALIDRITMMAAPITTGEDVMQNWKVNTKKFDYAQVEAMVTNVIHEIGIPAHIKGYQYIRRAIMMAIYDLDIMNSVTKELYPTIAENFSTTSSRVERAIRHAIELAWDRGDMDTLNNVFGYTVSQIKGKPTNSEFIAMIADKLRLQLKNAS</sequence>
<keyword evidence="6 14" id="KW-0106">Calcium</keyword>
<dbReference type="InterPro" id="IPR016032">
    <property type="entry name" value="Sig_transdc_resp-reg_C-effctor"/>
</dbReference>
<reference evidence="18 19" key="1">
    <citation type="submission" date="2017-04" db="EMBL/GenBank/DDBJ databases">
        <title>Monoglobus pectinilyticus 14 draft genome.</title>
        <authorList>
            <person name="Kim C."/>
            <person name="Rosendale D.I."/>
            <person name="Kelly W.J."/>
            <person name="Tannock G.W."/>
            <person name="Patchett M.L."/>
            <person name="Jordens J.Z."/>
        </authorList>
    </citation>
    <scope>NUCLEOTIDE SEQUENCE [LARGE SCALE GENOMIC DNA]</scope>
    <source>
        <strain evidence="18 19">14</strain>
    </source>
</reference>
<dbReference type="RefSeq" id="WP_102364747.1">
    <property type="nucleotide sequence ID" value="NZ_CP020991.1"/>
</dbReference>
<evidence type="ECO:0000256" key="2">
    <source>
        <dbReference type="ARBA" id="ARBA00018672"/>
    </source>
</evidence>
<feature type="modified residue" description="4-aspartylphosphate" evidence="16">
    <location>
        <position position="59"/>
    </location>
</feature>
<dbReference type="Gene3D" id="3.40.50.2300">
    <property type="match status" value="1"/>
</dbReference>
<proteinExistence type="predicted"/>
<evidence type="ECO:0000256" key="15">
    <source>
        <dbReference type="PIRSR" id="PIRSR002937-1"/>
    </source>
</evidence>
<comment type="cofactor">
    <cofactor evidence="14 15">
        <name>Ca(2+)</name>
        <dbReference type="ChEBI" id="CHEBI:29108"/>
    </cofactor>
    <text evidence="14 15">Binds 1 Ca(2+) ion per subunit.</text>
</comment>
<dbReference type="GO" id="GO:0042173">
    <property type="term" value="P:regulation of sporulation resulting in formation of a cellular spore"/>
    <property type="evidence" value="ECO:0007669"/>
    <property type="project" value="InterPro"/>
</dbReference>
<dbReference type="GO" id="GO:0051606">
    <property type="term" value="P:detection of stimulus"/>
    <property type="evidence" value="ECO:0007669"/>
    <property type="project" value="UniProtKB-UniRule"/>
</dbReference>
<dbReference type="InterPro" id="IPR050595">
    <property type="entry name" value="Bact_response_regulator"/>
</dbReference>
<keyword evidence="7 14" id="KW-0749">Sporulation</keyword>
<dbReference type="GO" id="GO:0000160">
    <property type="term" value="P:phosphorelay signal transduction system"/>
    <property type="evidence" value="ECO:0007669"/>
    <property type="project" value="UniProtKB-UniRule"/>
</dbReference>
<dbReference type="GO" id="GO:0005737">
    <property type="term" value="C:cytoplasm"/>
    <property type="evidence" value="ECO:0007669"/>
    <property type="project" value="UniProtKB-SubCell"/>
</dbReference>
<accession>A0A2K9P0U6</accession>
<dbReference type="InterPro" id="IPR014879">
    <property type="entry name" value="Spo0A_C"/>
</dbReference>
<name>A0A2K9P0U6_9FIRM</name>
<keyword evidence="10 14" id="KW-0238">DNA-binding</keyword>
<organism evidence="18 19">
    <name type="scientific">Monoglobus pectinilyticus</name>
    <dbReference type="NCBI Taxonomy" id="1981510"/>
    <lineage>
        <taxon>Bacteria</taxon>
        <taxon>Bacillati</taxon>
        <taxon>Bacillota</taxon>
        <taxon>Clostridia</taxon>
        <taxon>Monoglobales</taxon>
        <taxon>Monoglobaceae</taxon>
        <taxon>Monoglobus</taxon>
    </lineage>
</organism>
<dbReference type="GO" id="GO:0003677">
    <property type="term" value="F:DNA binding"/>
    <property type="evidence" value="ECO:0007669"/>
    <property type="project" value="UniProtKB-KW"/>
</dbReference>
<evidence type="ECO:0000256" key="4">
    <source>
        <dbReference type="ARBA" id="ARBA00022491"/>
    </source>
</evidence>
<dbReference type="PANTHER" id="PTHR44591">
    <property type="entry name" value="STRESS RESPONSE REGULATOR PROTEIN 1"/>
    <property type="match status" value="1"/>
</dbReference>
<keyword evidence="4 14" id="KW-0678">Repressor</keyword>
<evidence type="ECO:0000256" key="16">
    <source>
        <dbReference type="PROSITE-ProRule" id="PRU00169"/>
    </source>
</evidence>
<dbReference type="Pfam" id="PF00072">
    <property type="entry name" value="Response_reg"/>
    <property type="match status" value="1"/>
</dbReference>
<keyword evidence="19" id="KW-1185">Reference proteome</keyword>
<keyword evidence="5 16" id="KW-0597">Phosphoprotein</keyword>
<evidence type="ECO:0000256" key="9">
    <source>
        <dbReference type="ARBA" id="ARBA00023015"/>
    </source>
</evidence>
<evidence type="ECO:0000259" key="17">
    <source>
        <dbReference type="PROSITE" id="PS50110"/>
    </source>
</evidence>
<dbReference type="InterPro" id="IPR012052">
    <property type="entry name" value="Spore_0_A"/>
</dbReference>
<dbReference type="EMBL" id="CP020991">
    <property type="protein sequence ID" value="AUO18449.1"/>
    <property type="molecule type" value="Genomic_DNA"/>
</dbReference>
<evidence type="ECO:0000256" key="6">
    <source>
        <dbReference type="ARBA" id="ARBA00022837"/>
    </source>
</evidence>
<dbReference type="Proteomes" id="UP000235589">
    <property type="component" value="Chromosome"/>
</dbReference>
<dbReference type="GO" id="GO:0003700">
    <property type="term" value="F:DNA-binding transcription factor activity"/>
    <property type="evidence" value="ECO:0007669"/>
    <property type="project" value="InterPro"/>
</dbReference>
<protein>
    <recommendedName>
        <fullName evidence="2 14">Stage 0 sporulation protein A homolog</fullName>
    </recommendedName>
</protein>
<evidence type="ECO:0000256" key="5">
    <source>
        <dbReference type="ARBA" id="ARBA00022553"/>
    </source>
</evidence>
<dbReference type="SUPFAM" id="SSF46894">
    <property type="entry name" value="C-terminal effector domain of the bipartite response regulators"/>
    <property type="match status" value="1"/>
</dbReference>
<evidence type="ECO:0000313" key="19">
    <source>
        <dbReference type="Proteomes" id="UP000235589"/>
    </source>
</evidence>
<dbReference type="GO" id="GO:0030435">
    <property type="term" value="P:sporulation resulting in formation of a cellular spore"/>
    <property type="evidence" value="ECO:0007669"/>
    <property type="project" value="UniProtKB-UniRule"/>
</dbReference>
<evidence type="ECO:0000256" key="10">
    <source>
        <dbReference type="ARBA" id="ARBA00023125"/>
    </source>
</evidence>
<evidence type="ECO:0000256" key="3">
    <source>
        <dbReference type="ARBA" id="ARBA00022490"/>
    </source>
</evidence>
<dbReference type="GO" id="GO:0005509">
    <property type="term" value="F:calcium ion binding"/>
    <property type="evidence" value="ECO:0007669"/>
    <property type="project" value="UniProtKB-UniRule"/>
</dbReference>
<evidence type="ECO:0000256" key="11">
    <source>
        <dbReference type="ARBA" id="ARBA00023159"/>
    </source>
</evidence>
<dbReference type="InterPro" id="IPR001789">
    <property type="entry name" value="Sig_transdc_resp-reg_receiver"/>
</dbReference>